<protein>
    <recommendedName>
        <fullName evidence="3">CCHC-type domain-containing protein</fullName>
    </recommendedName>
</protein>
<dbReference type="InterPro" id="IPR001878">
    <property type="entry name" value="Znf_CCHC"/>
</dbReference>
<dbReference type="GO" id="GO:0003676">
    <property type="term" value="F:nucleic acid binding"/>
    <property type="evidence" value="ECO:0007669"/>
    <property type="project" value="InterPro"/>
</dbReference>
<dbReference type="PROSITE" id="PS50158">
    <property type="entry name" value="ZF_CCHC"/>
    <property type="match status" value="1"/>
</dbReference>
<dbReference type="OrthoDB" id="547791at2759"/>
<keyword evidence="1" id="KW-0479">Metal-binding</keyword>
<reference evidence="5" key="1">
    <citation type="journal article" date="2016" name="Nat. Commun.">
        <title>The Gonium pectorale genome demonstrates co-option of cell cycle regulation during the evolution of multicellularity.</title>
        <authorList>
            <person name="Hanschen E.R."/>
            <person name="Marriage T.N."/>
            <person name="Ferris P.J."/>
            <person name="Hamaji T."/>
            <person name="Toyoda A."/>
            <person name="Fujiyama A."/>
            <person name="Neme R."/>
            <person name="Noguchi H."/>
            <person name="Minakuchi Y."/>
            <person name="Suzuki M."/>
            <person name="Kawai-Toyooka H."/>
            <person name="Smith D.R."/>
            <person name="Sparks H."/>
            <person name="Anderson J."/>
            <person name="Bakaric R."/>
            <person name="Luria V."/>
            <person name="Karger A."/>
            <person name="Kirschner M.W."/>
            <person name="Durand P.M."/>
            <person name="Michod R.E."/>
            <person name="Nozaki H."/>
            <person name="Olson B.J."/>
        </authorList>
    </citation>
    <scope>NUCLEOTIDE SEQUENCE [LARGE SCALE GENOMIC DNA]</scope>
    <source>
        <strain evidence="5">NIES-2863</strain>
    </source>
</reference>
<proteinExistence type="predicted"/>
<evidence type="ECO:0000256" key="1">
    <source>
        <dbReference type="PROSITE-ProRule" id="PRU00047"/>
    </source>
</evidence>
<dbReference type="GO" id="GO:0008270">
    <property type="term" value="F:zinc ion binding"/>
    <property type="evidence" value="ECO:0007669"/>
    <property type="project" value="UniProtKB-KW"/>
</dbReference>
<organism evidence="4 5">
    <name type="scientific">Gonium pectorale</name>
    <name type="common">Green alga</name>
    <dbReference type="NCBI Taxonomy" id="33097"/>
    <lineage>
        <taxon>Eukaryota</taxon>
        <taxon>Viridiplantae</taxon>
        <taxon>Chlorophyta</taxon>
        <taxon>core chlorophytes</taxon>
        <taxon>Chlorophyceae</taxon>
        <taxon>CS clade</taxon>
        <taxon>Chlamydomonadales</taxon>
        <taxon>Volvocaceae</taxon>
        <taxon>Gonium</taxon>
    </lineage>
</organism>
<dbReference type="SUPFAM" id="SSF57756">
    <property type="entry name" value="Retrovirus zinc finger-like domains"/>
    <property type="match status" value="1"/>
</dbReference>
<dbReference type="Pfam" id="PF00098">
    <property type="entry name" value="zf-CCHC"/>
    <property type="match status" value="1"/>
</dbReference>
<feature type="compositionally biased region" description="Low complexity" evidence="2">
    <location>
        <begin position="233"/>
        <end position="248"/>
    </location>
</feature>
<keyword evidence="1" id="KW-0862">Zinc</keyword>
<sequence length="348" mass="38074">MIGSDQIYNEKLSDKNAPEWFIRVMLLLMRDALWYVVENGLPQEPAAKDLTADQSAKSVIGLRLSTEHLDHVRTHSTSKALWDKLKSIYAAKSNASYASAAKSDARKISLLDGLLSLKMLASETVSAYIARARQLASEIIAVGIVLDTTLLIIITLRGLSTTFNSYVAAFYVTALPKDLDELESKLLPIEQSMAAAAKAEAETVALFSGICHNCNRPGHMARDCRQPPRPYGSQPSTSHPQQYQQQQPRRIYPECKYCGKTNHPEEKCHKGKRLQRKAAVTASASVAKAQEEPVIIFSALPQTPLRGVTDYPELPSVPEAIKASWVVDTGAAVHITPKALAAAFGFST</sequence>
<accession>A0A150GSZ1</accession>
<dbReference type="AlphaFoldDB" id="A0A150GSZ1"/>
<comment type="caution">
    <text evidence="4">The sequence shown here is derived from an EMBL/GenBank/DDBJ whole genome shotgun (WGS) entry which is preliminary data.</text>
</comment>
<dbReference type="PANTHER" id="PTHR47481:SF41">
    <property type="entry name" value="COPIA-LIKE POLYPROTEIN_RETROTRANSPOSON"/>
    <property type="match status" value="1"/>
</dbReference>
<evidence type="ECO:0000313" key="4">
    <source>
        <dbReference type="EMBL" id="KXZ52933.1"/>
    </source>
</evidence>
<dbReference type="SMART" id="SM00343">
    <property type="entry name" value="ZnF_C2HC"/>
    <property type="match status" value="2"/>
</dbReference>
<dbReference type="EMBL" id="LSYV01000009">
    <property type="protein sequence ID" value="KXZ52933.1"/>
    <property type="molecule type" value="Genomic_DNA"/>
</dbReference>
<dbReference type="Gene3D" id="4.10.60.10">
    <property type="entry name" value="Zinc finger, CCHC-type"/>
    <property type="match status" value="1"/>
</dbReference>
<keyword evidence="1" id="KW-0863">Zinc-finger</keyword>
<evidence type="ECO:0000313" key="5">
    <source>
        <dbReference type="Proteomes" id="UP000075714"/>
    </source>
</evidence>
<dbReference type="Pfam" id="PF14223">
    <property type="entry name" value="Retrotran_gag_2"/>
    <property type="match status" value="1"/>
</dbReference>
<feature type="domain" description="CCHC-type" evidence="3">
    <location>
        <begin position="211"/>
        <end position="226"/>
    </location>
</feature>
<dbReference type="PANTHER" id="PTHR47481">
    <property type="match status" value="1"/>
</dbReference>
<evidence type="ECO:0000256" key="2">
    <source>
        <dbReference type="SAM" id="MobiDB-lite"/>
    </source>
</evidence>
<dbReference type="InterPro" id="IPR036875">
    <property type="entry name" value="Znf_CCHC_sf"/>
</dbReference>
<evidence type="ECO:0000259" key="3">
    <source>
        <dbReference type="PROSITE" id="PS50158"/>
    </source>
</evidence>
<dbReference type="Proteomes" id="UP000075714">
    <property type="component" value="Unassembled WGS sequence"/>
</dbReference>
<feature type="region of interest" description="Disordered" evidence="2">
    <location>
        <begin position="222"/>
        <end position="248"/>
    </location>
</feature>
<gene>
    <name evidence="4" type="ORF">GPECTOR_8g309</name>
</gene>
<name>A0A150GSZ1_GONPE</name>
<keyword evidence="5" id="KW-1185">Reference proteome</keyword>